<evidence type="ECO:0000313" key="1">
    <source>
        <dbReference type="EMBL" id="JAB62239.1"/>
    </source>
</evidence>
<feature type="non-terminal residue" evidence="1">
    <location>
        <position position="1"/>
    </location>
</feature>
<reference evidence="1" key="1">
    <citation type="submission" date="2013-07" db="EMBL/GenBank/DDBJ databases">
        <title>Midgut Transcriptome Profiling of Anoplphora glabripennis, a Lignocellulose Degrading, Wood-Boring Cerambycid.</title>
        <authorList>
            <person name="Scully E.D."/>
            <person name="Hoover K."/>
            <person name="Carlson J.E."/>
            <person name="Tien M."/>
            <person name="Geib S.M."/>
        </authorList>
    </citation>
    <scope>NUCLEOTIDE SEQUENCE</scope>
</reference>
<proteinExistence type="predicted"/>
<protein>
    <submittedName>
        <fullName evidence="1">Uncharacterized protein</fullName>
    </submittedName>
</protein>
<organism evidence="1">
    <name type="scientific">Anoplophora glabripennis</name>
    <name type="common">Asian longhorn beetle</name>
    <name type="synonym">Anoplophora nobilis</name>
    <dbReference type="NCBI Taxonomy" id="217634"/>
    <lineage>
        <taxon>Eukaryota</taxon>
        <taxon>Metazoa</taxon>
        <taxon>Ecdysozoa</taxon>
        <taxon>Arthropoda</taxon>
        <taxon>Hexapoda</taxon>
        <taxon>Insecta</taxon>
        <taxon>Pterygota</taxon>
        <taxon>Neoptera</taxon>
        <taxon>Endopterygota</taxon>
        <taxon>Coleoptera</taxon>
        <taxon>Polyphaga</taxon>
        <taxon>Cucujiformia</taxon>
        <taxon>Chrysomeloidea</taxon>
        <taxon>Cerambycidae</taxon>
        <taxon>Lamiinae</taxon>
        <taxon>Lamiini</taxon>
        <taxon>Anoplophora</taxon>
    </lineage>
</organism>
<dbReference type="SUPFAM" id="SSF56219">
    <property type="entry name" value="DNase I-like"/>
    <property type="match status" value="1"/>
</dbReference>
<dbReference type="EMBL" id="GALX01006227">
    <property type="protein sequence ID" value="JAB62239.1"/>
    <property type="molecule type" value="Transcribed_RNA"/>
</dbReference>
<sequence>TDAQKFFFICVIYMCISETHVTQDFTPNEIDISGYNTEVSYSMSAHTGGTIIYIKKGYRYKEILNINNNRNVWITGIEIILEKQKYYVYCLYHSPSTSDAEFLDRLDDFLENITQ</sequence>
<dbReference type="Gene3D" id="3.60.10.10">
    <property type="entry name" value="Endonuclease/exonuclease/phosphatase"/>
    <property type="match status" value="1"/>
</dbReference>
<accession>V5GE06</accession>
<feature type="non-terminal residue" evidence="1">
    <location>
        <position position="115"/>
    </location>
</feature>
<dbReference type="AlphaFoldDB" id="V5GE06"/>
<dbReference type="InterPro" id="IPR036691">
    <property type="entry name" value="Endo/exonu/phosph_ase_sf"/>
</dbReference>
<name>V5GE06_ANOGL</name>